<reference evidence="2" key="1">
    <citation type="journal article" date="2020" name="Phytopathology">
        <title>Genome Sequence Resources of Colletotrichum truncatum, C. plurivorum, C. musicola, and C. sojae: Four Species Pathogenic to Soybean (Glycine max).</title>
        <authorList>
            <person name="Rogerio F."/>
            <person name="Boufleur T.R."/>
            <person name="Ciampi-Guillardi M."/>
            <person name="Sukno S.A."/>
            <person name="Thon M.R."/>
            <person name="Massola Junior N.S."/>
            <person name="Baroncelli R."/>
        </authorList>
    </citation>
    <scope>NUCLEOTIDE SEQUENCE</scope>
    <source>
        <strain evidence="2">LFN00145</strain>
    </source>
</reference>
<proteinExistence type="predicted"/>
<keyword evidence="1" id="KW-0812">Transmembrane</keyword>
<comment type="caution">
    <text evidence="2">The sequence shown here is derived from an EMBL/GenBank/DDBJ whole genome shotgun (WGS) entry which is preliminary data.</text>
</comment>
<dbReference type="EMBL" id="WIGO01000200">
    <property type="protein sequence ID" value="KAF6824060.1"/>
    <property type="molecule type" value="Genomic_DNA"/>
</dbReference>
<keyword evidence="3" id="KW-1185">Reference proteome</keyword>
<evidence type="ECO:0000256" key="1">
    <source>
        <dbReference type="SAM" id="Phobius"/>
    </source>
</evidence>
<name>A0A8H6N959_9PEZI</name>
<evidence type="ECO:0000313" key="3">
    <source>
        <dbReference type="Proteomes" id="UP000654918"/>
    </source>
</evidence>
<dbReference type="Proteomes" id="UP000654918">
    <property type="component" value="Unassembled WGS sequence"/>
</dbReference>
<feature type="transmembrane region" description="Helical" evidence="1">
    <location>
        <begin position="96"/>
        <end position="120"/>
    </location>
</feature>
<gene>
    <name evidence="2" type="ORF">CPLU01_11056</name>
</gene>
<keyword evidence="1" id="KW-0472">Membrane</keyword>
<organism evidence="2 3">
    <name type="scientific">Colletotrichum plurivorum</name>
    <dbReference type="NCBI Taxonomy" id="2175906"/>
    <lineage>
        <taxon>Eukaryota</taxon>
        <taxon>Fungi</taxon>
        <taxon>Dikarya</taxon>
        <taxon>Ascomycota</taxon>
        <taxon>Pezizomycotina</taxon>
        <taxon>Sordariomycetes</taxon>
        <taxon>Hypocreomycetidae</taxon>
        <taxon>Glomerellales</taxon>
        <taxon>Glomerellaceae</taxon>
        <taxon>Colletotrichum</taxon>
        <taxon>Colletotrichum orchidearum species complex</taxon>
    </lineage>
</organism>
<feature type="transmembrane region" description="Helical" evidence="1">
    <location>
        <begin position="126"/>
        <end position="150"/>
    </location>
</feature>
<sequence>MSPKYTVGDGSPFLKRVIVPFYVVRMVVMFIEIIIYALAIAFIAANKDSLDREVDQEGASNVAIAIVVVIMVIVALCLSLDLVCIIKRSRRTLTPLFFLIANCIETGIWTILFVLSMIGISGTTRGLSIIVAIVVYASFFGMLIYASVIFHRHRKGTLRGDYTPANQNQPTAYHGSQQDPAKPYNPQPYEMENRYA</sequence>
<protein>
    <submittedName>
        <fullName evidence="2">Uncharacterized protein</fullName>
    </submittedName>
</protein>
<feature type="transmembrane region" description="Helical" evidence="1">
    <location>
        <begin position="63"/>
        <end position="84"/>
    </location>
</feature>
<evidence type="ECO:0000313" key="2">
    <source>
        <dbReference type="EMBL" id="KAF6824060.1"/>
    </source>
</evidence>
<accession>A0A8H6N959</accession>
<feature type="transmembrane region" description="Helical" evidence="1">
    <location>
        <begin position="21"/>
        <end position="43"/>
    </location>
</feature>
<dbReference type="AlphaFoldDB" id="A0A8H6N959"/>
<keyword evidence="1" id="KW-1133">Transmembrane helix</keyword>